<feature type="active site" description="Proton donor" evidence="2">
    <location>
        <position position="324"/>
    </location>
</feature>
<dbReference type="Pfam" id="PF00128">
    <property type="entry name" value="Alpha-amylase"/>
    <property type="match status" value="2"/>
</dbReference>
<evidence type="ECO:0000256" key="2">
    <source>
        <dbReference type="PIRSR" id="PIRSR000463-1"/>
    </source>
</evidence>
<keyword evidence="1" id="KW-0119">Carbohydrate metabolism</keyword>
<dbReference type="Proteomes" id="UP000595095">
    <property type="component" value="Chromosome"/>
</dbReference>
<accession>A0A7S9DWZ3</accession>
<gene>
    <name evidence="4" type="ORF">IT774_15685</name>
</gene>
<dbReference type="InterPro" id="IPR017853">
    <property type="entry name" value="GH"/>
</dbReference>
<dbReference type="Gene3D" id="2.60.40.10">
    <property type="entry name" value="Immunoglobulins"/>
    <property type="match status" value="1"/>
</dbReference>
<dbReference type="CDD" id="cd11325">
    <property type="entry name" value="AmyAc_GTHase"/>
    <property type="match status" value="1"/>
</dbReference>
<dbReference type="InterPro" id="IPR006047">
    <property type="entry name" value="GH13_cat_dom"/>
</dbReference>
<dbReference type="InterPro" id="IPR014756">
    <property type="entry name" value="Ig_E-set"/>
</dbReference>
<evidence type="ECO:0000313" key="5">
    <source>
        <dbReference type="Proteomes" id="UP000595095"/>
    </source>
</evidence>
<dbReference type="CDD" id="cd02855">
    <property type="entry name" value="E_set_GBE_prok_N"/>
    <property type="match status" value="1"/>
</dbReference>
<dbReference type="PIRSF" id="PIRSF000463">
    <property type="entry name" value="GlgB"/>
    <property type="match status" value="1"/>
</dbReference>
<evidence type="ECO:0000313" key="4">
    <source>
        <dbReference type="EMBL" id="QPG05514.1"/>
    </source>
</evidence>
<dbReference type="PANTHER" id="PTHR43651:SF11">
    <property type="entry name" value="MALTO-OLIGOSYLTREHALOSE TREHALOHYDROLASE"/>
    <property type="match status" value="1"/>
</dbReference>
<dbReference type="InterPro" id="IPR037439">
    <property type="entry name" value="Branching_enzy"/>
</dbReference>
<dbReference type="InterPro" id="IPR013783">
    <property type="entry name" value="Ig-like_fold"/>
</dbReference>
<dbReference type="RefSeq" id="WP_195810601.1">
    <property type="nucleotide sequence ID" value="NZ_CP064795.1"/>
</dbReference>
<dbReference type="EMBL" id="CP064795">
    <property type="protein sequence ID" value="QPG05514.1"/>
    <property type="molecule type" value="Genomic_DNA"/>
</dbReference>
<dbReference type="Pfam" id="PF02922">
    <property type="entry name" value="CBM_48"/>
    <property type="match status" value="1"/>
</dbReference>
<reference evidence="4 5" key="1">
    <citation type="submission" date="2020-11" db="EMBL/GenBank/DDBJ databases">
        <title>Complete genome sequence for Salinimonas sp. strain G2-b.</title>
        <authorList>
            <person name="Park S.-J."/>
        </authorList>
    </citation>
    <scope>NUCLEOTIDE SEQUENCE [LARGE SCALE GENOMIC DNA]</scope>
    <source>
        <strain evidence="4 5">G2-b</strain>
    </source>
</reference>
<dbReference type="Gene3D" id="3.20.20.80">
    <property type="entry name" value="Glycosidases"/>
    <property type="match status" value="1"/>
</dbReference>
<dbReference type="InterPro" id="IPR004193">
    <property type="entry name" value="Glyco_hydro_13_N"/>
</dbReference>
<dbReference type="GO" id="GO:0003844">
    <property type="term" value="F:1,4-alpha-glucan branching enzyme activity"/>
    <property type="evidence" value="ECO:0007669"/>
    <property type="project" value="InterPro"/>
</dbReference>
<organism evidence="4 5">
    <name type="scientific">Salinimonas marina</name>
    <dbReference type="NCBI Taxonomy" id="2785918"/>
    <lineage>
        <taxon>Bacteria</taxon>
        <taxon>Pseudomonadati</taxon>
        <taxon>Pseudomonadota</taxon>
        <taxon>Gammaproteobacteria</taxon>
        <taxon>Alteromonadales</taxon>
        <taxon>Alteromonadaceae</taxon>
        <taxon>Alteromonas/Salinimonas group</taxon>
        <taxon>Salinimonas</taxon>
    </lineage>
</organism>
<dbReference type="SMART" id="SM00642">
    <property type="entry name" value="Aamy"/>
    <property type="match status" value="1"/>
</dbReference>
<dbReference type="GO" id="GO:0005978">
    <property type="term" value="P:glycogen biosynthetic process"/>
    <property type="evidence" value="ECO:0007669"/>
    <property type="project" value="InterPro"/>
</dbReference>
<proteinExistence type="predicted"/>
<dbReference type="InterPro" id="IPR044143">
    <property type="entry name" value="GlgB_N_E_set_prok"/>
</dbReference>
<feature type="active site" description="Nucleophile" evidence="2">
    <location>
        <position position="280"/>
    </location>
</feature>
<dbReference type="GO" id="GO:0004553">
    <property type="term" value="F:hydrolase activity, hydrolyzing O-glycosyl compounds"/>
    <property type="evidence" value="ECO:0007669"/>
    <property type="project" value="InterPro"/>
</dbReference>
<sequence>MSSYNNKLGVTPLDQGFQFAVWAPNASAVHVTGDFNQWDESQLPLTRTDQGVWWCHCPDAANGDGYKFVLTTGDQQRVLKNDPRARELTNSAGHSLIFADDYAWQTDNFIPAPLHERVIYELHIGTFGKTDDQVGTFDNAIERLDDLAELGINTVELMPVNEFAGDLSWGYNPAHPFAVEQAYGGPQGLKRFVDAAHQRGIAVIMDVVYNHFGPSDLDLWQFDGWHENDKGGIYFYNDARSATPWGDTRPDYGRAEVREYLTDNALMWLSEYRVDGLRMDMVPYMRTVSGVDDGSDEIPEAYSLIQHINQRIATEFDNKMTIAEDLHQHHFITDIVSNDGCGYTCQWDAAFVHPVRNLLLASNDEHLDTDALLQAVTHRYSDHPFARVVYTESHDEVANGQARVVEEVAPGSVDTDYFARNKGILAGALVLTCCGIPMLFQGQEFKQHGYFTDGDDIDWRRREQFGEYLQAFEDMIALRTNARGNSAGLTGGITEIIHHDTTNKVVGYRRTNEMNDKPVWVYLNLSSQFLPEYKLEGLPAEPECIFAWQEGLATEGMRPEEHTLTLAPFGIVMFTQ</sequence>
<dbReference type="KEGG" id="smaa:IT774_15685"/>
<dbReference type="PANTHER" id="PTHR43651">
    <property type="entry name" value="1,4-ALPHA-GLUCAN-BRANCHING ENZYME"/>
    <property type="match status" value="1"/>
</dbReference>
<protein>
    <submittedName>
        <fullName evidence="4">1,4-alpha-glucan branching protein</fullName>
    </submittedName>
</protein>
<evidence type="ECO:0000259" key="3">
    <source>
        <dbReference type="SMART" id="SM00642"/>
    </source>
</evidence>
<evidence type="ECO:0000256" key="1">
    <source>
        <dbReference type="ARBA" id="ARBA00023277"/>
    </source>
</evidence>
<keyword evidence="5" id="KW-1185">Reference proteome</keyword>
<dbReference type="SUPFAM" id="SSF81296">
    <property type="entry name" value="E set domains"/>
    <property type="match status" value="1"/>
</dbReference>
<dbReference type="AlphaFoldDB" id="A0A7S9DWZ3"/>
<feature type="domain" description="Glycosyl hydrolase family 13 catalytic" evidence="3">
    <location>
        <begin position="121"/>
        <end position="479"/>
    </location>
</feature>
<dbReference type="SUPFAM" id="SSF51445">
    <property type="entry name" value="(Trans)glycosidases"/>
    <property type="match status" value="1"/>
</dbReference>
<name>A0A7S9DWZ3_9ALTE</name>